<dbReference type="Gene3D" id="1.10.760.10">
    <property type="entry name" value="Cytochrome c-like domain"/>
    <property type="match status" value="1"/>
</dbReference>
<dbReference type="Pfam" id="PF07587">
    <property type="entry name" value="PSD1"/>
    <property type="match status" value="1"/>
</dbReference>
<comment type="caution">
    <text evidence="8">The sequence shown here is derived from an EMBL/GenBank/DDBJ whole genome shotgun (WGS) entry which is preliminary data.</text>
</comment>
<evidence type="ECO:0000256" key="5">
    <source>
        <dbReference type="SAM" id="Coils"/>
    </source>
</evidence>
<name>A0A7Y9NLU7_9BACT</name>
<evidence type="ECO:0000256" key="2">
    <source>
        <dbReference type="ARBA" id="ARBA00022723"/>
    </source>
</evidence>
<evidence type="ECO:0000313" key="8">
    <source>
        <dbReference type="EMBL" id="NYF51769.1"/>
    </source>
</evidence>
<accession>A0A7Y9NLU7</accession>
<dbReference type="AlphaFoldDB" id="A0A7Y9NLU7"/>
<evidence type="ECO:0000259" key="7">
    <source>
        <dbReference type="PROSITE" id="PS51007"/>
    </source>
</evidence>
<feature type="domain" description="Cytochrome c" evidence="7">
    <location>
        <begin position="136"/>
        <end position="232"/>
    </location>
</feature>
<dbReference type="GO" id="GO:0009055">
    <property type="term" value="F:electron transfer activity"/>
    <property type="evidence" value="ECO:0007669"/>
    <property type="project" value="InterPro"/>
</dbReference>
<dbReference type="PANTHER" id="PTHR35889:SF3">
    <property type="entry name" value="F-BOX DOMAIN-CONTAINING PROTEIN"/>
    <property type="match status" value="1"/>
</dbReference>
<dbReference type="EMBL" id="JACCCV010000001">
    <property type="protein sequence ID" value="NYF51769.1"/>
    <property type="molecule type" value="Genomic_DNA"/>
</dbReference>
<protein>
    <submittedName>
        <fullName evidence="8">Mono/diheme cytochrome c family protein</fullName>
    </submittedName>
</protein>
<dbReference type="InterPro" id="IPR011444">
    <property type="entry name" value="DUF1549"/>
</dbReference>
<sequence>MHGQEKTLNKVSDKTIAPTPSEEDNTQFFTQKVRPVLAQNCYKCHTSEGAGGLHLDSHAGVLKGGESGPAIVPGDPEKSLLIEAIRQTGDLKMPPKGDKLPDGDIANIVEWVRRGGVWDSAEPTKPVVALLTAAQAKSTPGDDFFENKVRPVLATQCGSCHQERASGGLSLSSREALLKGGDSGPAIVAGDPEKSLLLTAVHQTGSLKMPKGGSKLSAGDIETLAEWVKMGAPWPRTSAPVRIAGKQITPDMRKFWSFQPLKDYPVPVIKDPALRSWAKTDIDRFVLAKLEEKGLRPAPMADKRTLLRRATLDLTGLPPTPEEIVAFEKDSSSDAYAKVIDRLLASPRYGERWGRHWLDVARYADDDIRGLDPRGRGYMPFDGAWVYRDWVIKAVNDDVSYDRFVKMQLAGDLLSKQPTPDDLKATGFLGGAPWIWDQAEPIQGRADERNERIDAVTRGFLGLTVACARCHDHKYDPILAKDYYALGGIFASSTYKEYNFVPESEVDFWHERFKEANDKDKAAQDYTKTVSAELAKALAAQTSAYMVASWQVAGKPKKKIEEAADAARLDPEFLDRWVKFLAKKPTFYPYLKDWQLMIAQGGAEDQAKFLADSFQQRILDLQIENKAVENENDKIKAKAGVPTEREKDVKPSDFDTYDQFCPGCTLELKVLTPEKANLYEDLFMRQLGTGVFDERGEPGLFVFRGWDLIRRLGPAEQAYLSTLQTERSHGGYVKSVGQIYPFAHGMADKPQAVNIAVDLRGNPHSHGDIAPRAFLTVLGSPDKKPYTEGSGRLQLADDIVASPIGSRVWVNRVWKWHFGTGIVNTADNFGAVGDPPSDPELLDYLAIQFQKNGMSLKKLQRTIMLSAVYQQSSKETPEEHVADPLNRFYSHFALQRLDAEQLRDSVLFVAGDLDTKESSGPSTELGIDNHRRTVYAKVSRFRIDPFLQAFDFPNPTFTAEQRFSTNVPVQRLYFMNNAFIYAQAGKLAERVYDKGDDTARINEIYRLLFGRGPTPAELQAGLDFLKNTPEKPGYLVNQEPLTAWKQYSRVLFNSNEFEFLN</sequence>
<evidence type="ECO:0000256" key="1">
    <source>
        <dbReference type="ARBA" id="ARBA00022617"/>
    </source>
</evidence>
<dbReference type="GO" id="GO:0020037">
    <property type="term" value="F:heme binding"/>
    <property type="evidence" value="ECO:0007669"/>
    <property type="project" value="InterPro"/>
</dbReference>
<organism evidence="8 9">
    <name type="scientific">Tunturiibacter lichenicola</name>
    <dbReference type="NCBI Taxonomy" id="2051959"/>
    <lineage>
        <taxon>Bacteria</taxon>
        <taxon>Pseudomonadati</taxon>
        <taxon>Acidobacteriota</taxon>
        <taxon>Terriglobia</taxon>
        <taxon>Terriglobales</taxon>
        <taxon>Acidobacteriaceae</taxon>
        <taxon>Tunturiibacter</taxon>
    </lineage>
</organism>
<dbReference type="Pfam" id="PF07635">
    <property type="entry name" value="PSCyt1"/>
    <property type="match status" value="2"/>
</dbReference>
<keyword evidence="2 4" id="KW-0479">Metal-binding</keyword>
<dbReference type="GO" id="GO:0046872">
    <property type="term" value="F:metal ion binding"/>
    <property type="evidence" value="ECO:0007669"/>
    <property type="project" value="UniProtKB-KW"/>
</dbReference>
<dbReference type="InterPro" id="IPR009056">
    <property type="entry name" value="Cyt_c-like_dom"/>
</dbReference>
<keyword evidence="3 4" id="KW-0408">Iron</keyword>
<dbReference type="PANTHER" id="PTHR35889">
    <property type="entry name" value="CYCLOINULO-OLIGOSACCHARIDE FRUCTANOTRANSFERASE-RELATED"/>
    <property type="match status" value="1"/>
</dbReference>
<dbReference type="InterPro" id="IPR022655">
    <property type="entry name" value="DUF1553"/>
</dbReference>
<evidence type="ECO:0000313" key="9">
    <source>
        <dbReference type="Proteomes" id="UP000534186"/>
    </source>
</evidence>
<feature type="domain" description="Cytochrome c" evidence="7">
    <location>
        <begin position="20"/>
        <end position="116"/>
    </location>
</feature>
<proteinExistence type="predicted"/>
<dbReference type="SUPFAM" id="SSF46626">
    <property type="entry name" value="Cytochrome c"/>
    <property type="match status" value="2"/>
</dbReference>
<evidence type="ECO:0000256" key="6">
    <source>
        <dbReference type="SAM" id="MobiDB-lite"/>
    </source>
</evidence>
<keyword evidence="5" id="KW-0175">Coiled coil</keyword>
<feature type="region of interest" description="Disordered" evidence="6">
    <location>
        <begin position="1"/>
        <end position="28"/>
    </location>
</feature>
<evidence type="ECO:0000256" key="3">
    <source>
        <dbReference type="ARBA" id="ARBA00023004"/>
    </source>
</evidence>
<dbReference type="PROSITE" id="PS51007">
    <property type="entry name" value="CYTC"/>
    <property type="match status" value="2"/>
</dbReference>
<dbReference type="Proteomes" id="UP000534186">
    <property type="component" value="Unassembled WGS sequence"/>
</dbReference>
<keyword evidence="1 4" id="KW-0349">Heme</keyword>
<dbReference type="InterPro" id="IPR011429">
    <property type="entry name" value="Cyt_c_Planctomycete-type"/>
</dbReference>
<gene>
    <name evidence="8" type="ORF">HDF12_002134</name>
</gene>
<feature type="coiled-coil region" evidence="5">
    <location>
        <begin position="611"/>
        <end position="638"/>
    </location>
</feature>
<dbReference type="InterPro" id="IPR036909">
    <property type="entry name" value="Cyt_c-like_dom_sf"/>
</dbReference>
<reference evidence="8 9" key="1">
    <citation type="submission" date="2020-07" db="EMBL/GenBank/DDBJ databases">
        <title>Genomic Encyclopedia of Type Strains, Phase IV (KMG-V): Genome sequencing to study the core and pangenomes of soil and plant-associated prokaryotes.</title>
        <authorList>
            <person name="Whitman W."/>
        </authorList>
    </citation>
    <scope>NUCLEOTIDE SEQUENCE [LARGE SCALE GENOMIC DNA]</scope>
    <source>
        <strain evidence="8 9">M8UP30</strain>
    </source>
</reference>
<evidence type="ECO:0000256" key="4">
    <source>
        <dbReference type="PROSITE-ProRule" id="PRU00433"/>
    </source>
</evidence>
<feature type="compositionally biased region" description="Basic and acidic residues" evidence="6">
    <location>
        <begin position="1"/>
        <end position="13"/>
    </location>
</feature>
<dbReference type="Pfam" id="PF07583">
    <property type="entry name" value="PSCyt2"/>
    <property type="match status" value="1"/>
</dbReference>